<organism evidence="1 2">
    <name type="scientific">Anaerosalibacter bizertensis</name>
    <dbReference type="NCBI Taxonomy" id="932217"/>
    <lineage>
        <taxon>Bacteria</taxon>
        <taxon>Bacillati</taxon>
        <taxon>Bacillota</taxon>
        <taxon>Tissierellia</taxon>
        <taxon>Tissierellales</taxon>
        <taxon>Sporanaerobacteraceae</taxon>
        <taxon>Anaerosalibacter</taxon>
    </lineage>
</organism>
<dbReference type="InterPro" id="IPR006379">
    <property type="entry name" value="HAD-SF_hydro_IIB"/>
</dbReference>
<accession>A0A844FJ64</accession>
<dbReference type="GO" id="GO:0016791">
    <property type="term" value="F:phosphatase activity"/>
    <property type="evidence" value="ECO:0007669"/>
    <property type="project" value="UniProtKB-ARBA"/>
</dbReference>
<name>A0A844FJ64_9FIRM</name>
<protein>
    <submittedName>
        <fullName evidence="1">HAD family phosphatase</fullName>
    </submittedName>
</protein>
<reference evidence="1 2" key="1">
    <citation type="submission" date="2019-08" db="EMBL/GenBank/DDBJ databases">
        <title>In-depth cultivation of the pig gut microbiome towards novel bacterial diversity and tailored functional studies.</title>
        <authorList>
            <person name="Wylensek D."/>
            <person name="Hitch T.C.A."/>
            <person name="Clavel T."/>
        </authorList>
    </citation>
    <scope>NUCLEOTIDE SEQUENCE [LARGE SCALE GENOMIC DNA]</scope>
    <source>
        <strain evidence="1 2">Med78-601-WT-4W-RMD-3</strain>
    </source>
</reference>
<dbReference type="CDD" id="cd07516">
    <property type="entry name" value="HAD_Pase"/>
    <property type="match status" value="1"/>
</dbReference>
<dbReference type="PANTHER" id="PTHR10000:SF8">
    <property type="entry name" value="HAD SUPERFAMILY HYDROLASE-LIKE, TYPE 3"/>
    <property type="match status" value="1"/>
</dbReference>
<proteinExistence type="predicted"/>
<dbReference type="InterPro" id="IPR036412">
    <property type="entry name" value="HAD-like_sf"/>
</dbReference>
<dbReference type="PANTHER" id="PTHR10000">
    <property type="entry name" value="PHOSPHOSERINE PHOSPHATASE"/>
    <property type="match status" value="1"/>
</dbReference>
<gene>
    <name evidence="1" type="ORF">FYJ27_09490</name>
</gene>
<sequence length="271" mass="30707">MNKGGSDLFKLVAIDIDGTLIDDDFKVSKRTVDKIRALRDRGVNVTLATGRTYRSAKQYADILNIDDPIICYNGALVKDNSNGNIIYDARLPLDISKKIIGFGEKEKLDIKVYTDDTLYVEEDDERTREICKNHKIDYKVIGKLSENIEKGAQMIILIEDEERIREIRKKIDSMDIKNVSYTMSTPRSLEFGAPGVNKGNALKVLADKYGIESKEILAIGNSLNDLGMFKYAGTGIAMKNSDRILLEEWDKVSKYDNNEEGVFHILDKYFD</sequence>
<dbReference type="OrthoDB" id="9781413at2"/>
<dbReference type="NCBIfam" id="TIGR00099">
    <property type="entry name" value="Cof-subfamily"/>
    <property type="match status" value="1"/>
</dbReference>
<dbReference type="Gene3D" id="3.40.50.1000">
    <property type="entry name" value="HAD superfamily/HAD-like"/>
    <property type="match status" value="1"/>
</dbReference>
<dbReference type="Pfam" id="PF08282">
    <property type="entry name" value="Hydrolase_3"/>
    <property type="match status" value="1"/>
</dbReference>
<dbReference type="Gene3D" id="3.30.1240.10">
    <property type="match status" value="1"/>
</dbReference>
<dbReference type="Proteomes" id="UP000462760">
    <property type="component" value="Unassembled WGS sequence"/>
</dbReference>
<comment type="caution">
    <text evidence="1">The sequence shown here is derived from an EMBL/GenBank/DDBJ whole genome shotgun (WGS) entry which is preliminary data.</text>
</comment>
<dbReference type="NCBIfam" id="TIGR01484">
    <property type="entry name" value="HAD-SF-IIB"/>
    <property type="match status" value="1"/>
</dbReference>
<dbReference type="SFLD" id="SFLDG01140">
    <property type="entry name" value="C2.B:_Phosphomannomutase_and_P"/>
    <property type="match status" value="1"/>
</dbReference>
<evidence type="ECO:0000313" key="2">
    <source>
        <dbReference type="Proteomes" id="UP000462760"/>
    </source>
</evidence>
<dbReference type="AlphaFoldDB" id="A0A844FJ64"/>
<dbReference type="GO" id="GO:0005829">
    <property type="term" value="C:cytosol"/>
    <property type="evidence" value="ECO:0007669"/>
    <property type="project" value="TreeGrafter"/>
</dbReference>
<dbReference type="InterPro" id="IPR023214">
    <property type="entry name" value="HAD_sf"/>
</dbReference>
<dbReference type="GO" id="GO:0000287">
    <property type="term" value="F:magnesium ion binding"/>
    <property type="evidence" value="ECO:0007669"/>
    <property type="project" value="TreeGrafter"/>
</dbReference>
<dbReference type="InterPro" id="IPR000150">
    <property type="entry name" value="Cof"/>
</dbReference>
<evidence type="ECO:0000313" key="1">
    <source>
        <dbReference type="EMBL" id="MSS43958.1"/>
    </source>
</evidence>
<dbReference type="SFLD" id="SFLDS00003">
    <property type="entry name" value="Haloacid_Dehalogenase"/>
    <property type="match status" value="1"/>
</dbReference>
<dbReference type="EMBL" id="VULR01000013">
    <property type="protein sequence ID" value="MSS43958.1"/>
    <property type="molecule type" value="Genomic_DNA"/>
</dbReference>
<dbReference type="SUPFAM" id="SSF56784">
    <property type="entry name" value="HAD-like"/>
    <property type="match status" value="1"/>
</dbReference>